<dbReference type="SUPFAM" id="SSF46774">
    <property type="entry name" value="ARID-like"/>
    <property type="match status" value="1"/>
</dbReference>
<keyword evidence="4" id="KW-1185">Reference proteome</keyword>
<dbReference type="AlphaFoldDB" id="A0A9K3DU10"/>
<feature type="compositionally biased region" description="Basic residues" evidence="1">
    <location>
        <begin position="353"/>
        <end position="370"/>
    </location>
</feature>
<reference evidence="3" key="1">
    <citation type="journal article" date="2017" name="Nature">
        <title>The sunflower genome provides insights into oil metabolism, flowering and Asterid evolution.</title>
        <authorList>
            <person name="Badouin H."/>
            <person name="Gouzy J."/>
            <person name="Grassa C.J."/>
            <person name="Murat F."/>
            <person name="Staton S.E."/>
            <person name="Cottret L."/>
            <person name="Lelandais-Briere C."/>
            <person name="Owens G.L."/>
            <person name="Carrere S."/>
            <person name="Mayjonade B."/>
            <person name="Legrand L."/>
            <person name="Gill N."/>
            <person name="Kane N.C."/>
            <person name="Bowers J.E."/>
            <person name="Hubner S."/>
            <person name="Bellec A."/>
            <person name="Berard A."/>
            <person name="Berges H."/>
            <person name="Blanchet N."/>
            <person name="Boniface M.C."/>
            <person name="Brunel D."/>
            <person name="Catrice O."/>
            <person name="Chaidir N."/>
            <person name="Claudel C."/>
            <person name="Donnadieu C."/>
            <person name="Faraut T."/>
            <person name="Fievet G."/>
            <person name="Helmstetter N."/>
            <person name="King M."/>
            <person name="Knapp S.J."/>
            <person name="Lai Z."/>
            <person name="Le Paslier M.C."/>
            <person name="Lippi Y."/>
            <person name="Lorenzon L."/>
            <person name="Mandel J.R."/>
            <person name="Marage G."/>
            <person name="Marchand G."/>
            <person name="Marquand E."/>
            <person name="Bret-Mestries E."/>
            <person name="Morien E."/>
            <person name="Nambeesan S."/>
            <person name="Nguyen T."/>
            <person name="Pegot-Espagnet P."/>
            <person name="Pouilly N."/>
            <person name="Raftis F."/>
            <person name="Sallet E."/>
            <person name="Schiex T."/>
            <person name="Thomas J."/>
            <person name="Vandecasteele C."/>
            <person name="Vares D."/>
            <person name="Vear F."/>
            <person name="Vautrin S."/>
            <person name="Crespi M."/>
            <person name="Mangin B."/>
            <person name="Burke J.M."/>
            <person name="Salse J."/>
            <person name="Munos S."/>
            <person name="Vincourt P."/>
            <person name="Rieseberg L.H."/>
            <person name="Langlade N.B."/>
        </authorList>
    </citation>
    <scope>NUCLEOTIDE SEQUENCE</scope>
    <source>
        <tissue evidence="3">Leaves</tissue>
    </source>
</reference>
<evidence type="ECO:0000256" key="1">
    <source>
        <dbReference type="SAM" id="MobiDB-lite"/>
    </source>
</evidence>
<dbReference type="Gene3D" id="1.10.150.60">
    <property type="entry name" value="ARID DNA-binding domain"/>
    <property type="match status" value="1"/>
</dbReference>
<accession>A0A9K3DU10</accession>
<dbReference type="EMBL" id="MNCJ02000331">
    <property type="protein sequence ID" value="KAF5761506.1"/>
    <property type="molecule type" value="Genomic_DNA"/>
</dbReference>
<dbReference type="InterPro" id="IPR001606">
    <property type="entry name" value="ARID_dom"/>
</dbReference>
<gene>
    <name evidence="3" type="ORF">HanXRQr2_Chr16g0765871</name>
</gene>
<dbReference type="PANTHER" id="PTHR46410:SF26">
    <property type="entry name" value="BULB-TYPE LECTIN DOMAIN-CONTAINING PROTEIN-RELATED"/>
    <property type="match status" value="1"/>
</dbReference>
<dbReference type="InterPro" id="IPR054722">
    <property type="entry name" value="PolX-like_BBD"/>
</dbReference>
<dbReference type="Proteomes" id="UP000215914">
    <property type="component" value="Unassembled WGS sequence"/>
</dbReference>
<feature type="region of interest" description="Disordered" evidence="1">
    <location>
        <begin position="347"/>
        <end position="370"/>
    </location>
</feature>
<dbReference type="OrthoDB" id="1831032at2759"/>
<dbReference type="Pfam" id="PF01388">
    <property type="entry name" value="ARID"/>
    <property type="match status" value="1"/>
</dbReference>
<evidence type="ECO:0000259" key="2">
    <source>
        <dbReference type="PROSITE" id="PS51011"/>
    </source>
</evidence>
<evidence type="ECO:0000313" key="4">
    <source>
        <dbReference type="Proteomes" id="UP000215914"/>
    </source>
</evidence>
<dbReference type="PANTHER" id="PTHR46410">
    <property type="entry name" value="AT-RICH INTERACTIVE DOMAIN-CONTAINING PROTEIN 2"/>
    <property type="match status" value="1"/>
</dbReference>
<dbReference type="InterPro" id="IPR036431">
    <property type="entry name" value="ARID_dom_sf"/>
</dbReference>
<dbReference type="Gramene" id="mRNA:HanXRQr2_Chr16g0765871">
    <property type="protein sequence ID" value="CDS:HanXRQr2_Chr16g0765871.1"/>
    <property type="gene ID" value="HanXRQr2_Chr16g0765871"/>
</dbReference>
<feature type="domain" description="ARID" evidence="2">
    <location>
        <begin position="243"/>
        <end position="338"/>
    </location>
</feature>
<reference evidence="3" key="2">
    <citation type="submission" date="2020-06" db="EMBL/GenBank/DDBJ databases">
        <title>Helianthus annuus Genome sequencing and assembly Release 2.</title>
        <authorList>
            <person name="Gouzy J."/>
            <person name="Langlade N."/>
            <person name="Munos S."/>
        </authorList>
    </citation>
    <scope>NUCLEOTIDE SEQUENCE</scope>
    <source>
        <tissue evidence="3">Leaves</tissue>
    </source>
</reference>
<protein>
    <submittedName>
        <fullName evidence="3">Transcription factor &amp; chromatin remodeling ARID family</fullName>
    </submittedName>
</protein>
<sequence>MPGHQIAFCKEKESDETSLLIKQAIETGTQIQEEDNVRDSEFIISGTDGGLWPEIWYVSTKLKRHFSGNLDSFKRIKNIYGVETNTGENQFFFIRGIGAVDVISGSEKIRIQSVYYTPELDRNILSLDQLIIQGITVKFNGEKCKLFPMFSAPLLNKKNILTGLTREDEIGAKEKQFIIENESYHETFKSNYLNDYFERLNLSSNEPDWNVMILQFMKFNEFQDCKALLDMLDDGEYVMKYKYEIEGKFEEMIDWFLRVKMGINSRPMPVYMSNNKRVNMLELSMIVKREGGHRTLTSNNLWAMVSKDMGHDYEDGEYMRIVYAMYLDVLIYYYKFKSTQDNVRSEQTQGAARHGRKWRKKNGKHWRYTG</sequence>
<comment type="caution">
    <text evidence="3">The sequence shown here is derived from an EMBL/GenBank/DDBJ whole genome shotgun (WGS) entry which is preliminary data.</text>
</comment>
<dbReference type="PROSITE" id="PS51011">
    <property type="entry name" value="ARID"/>
    <property type="match status" value="1"/>
</dbReference>
<organism evidence="3 4">
    <name type="scientific">Helianthus annuus</name>
    <name type="common">Common sunflower</name>
    <dbReference type="NCBI Taxonomy" id="4232"/>
    <lineage>
        <taxon>Eukaryota</taxon>
        <taxon>Viridiplantae</taxon>
        <taxon>Streptophyta</taxon>
        <taxon>Embryophyta</taxon>
        <taxon>Tracheophyta</taxon>
        <taxon>Spermatophyta</taxon>
        <taxon>Magnoliopsida</taxon>
        <taxon>eudicotyledons</taxon>
        <taxon>Gunneridae</taxon>
        <taxon>Pentapetalae</taxon>
        <taxon>asterids</taxon>
        <taxon>campanulids</taxon>
        <taxon>Asterales</taxon>
        <taxon>Asteraceae</taxon>
        <taxon>Asteroideae</taxon>
        <taxon>Heliantheae alliance</taxon>
        <taxon>Heliantheae</taxon>
        <taxon>Helianthus</taxon>
    </lineage>
</organism>
<evidence type="ECO:0000313" key="3">
    <source>
        <dbReference type="EMBL" id="KAF5761506.1"/>
    </source>
</evidence>
<dbReference type="Pfam" id="PF22936">
    <property type="entry name" value="Pol_BBD"/>
    <property type="match status" value="1"/>
</dbReference>
<proteinExistence type="predicted"/>
<dbReference type="GO" id="GO:0003677">
    <property type="term" value="F:DNA binding"/>
    <property type="evidence" value="ECO:0007669"/>
    <property type="project" value="InterPro"/>
</dbReference>
<name>A0A9K3DU10_HELAN</name>